<evidence type="ECO:0000256" key="1">
    <source>
        <dbReference type="ARBA" id="ARBA00023015"/>
    </source>
</evidence>
<dbReference type="PANTHER" id="PTHR44688:SF16">
    <property type="entry name" value="DNA-BINDING TRANSCRIPTIONAL ACTIVATOR DEVR_DOSR"/>
    <property type="match status" value="1"/>
</dbReference>
<evidence type="ECO:0000256" key="3">
    <source>
        <dbReference type="ARBA" id="ARBA00023163"/>
    </source>
</evidence>
<keyword evidence="2" id="KW-0238">DNA-binding</keyword>
<dbReference type="PANTHER" id="PTHR44688">
    <property type="entry name" value="DNA-BINDING TRANSCRIPTIONAL ACTIVATOR DEVR_DOSR"/>
    <property type="match status" value="1"/>
</dbReference>
<dbReference type="SUPFAM" id="SSF52540">
    <property type="entry name" value="P-loop containing nucleoside triphosphate hydrolases"/>
    <property type="match status" value="1"/>
</dbReference>
<feature type="domain" description="HTH luxR-type" evidence="4">
    <location>
        <begin position="796"/>
        <end position="861"/>
    </location>
</feature>
<dbReference type="EMBL" id="CP010407">
    <property type="protein sequence ID" value="AJF69423.1"/>
    <property type="molecule type" value="Genomic_DNA"/>
</dbReference>
<dbReference type="PRINTS" id="PR00038">
    <property type="entry name" value="HTHLUXR"/>
</dbReference>
<evidence type="ECO:0000256" key="2">
    <source>
        <dbReference type="ARBA" id="ARBA00023125"/>
    </source>
</evidence>
<dbReference type="CDD" id="cd06170">
    <property type="entry name" value="LuxR_C_like"/>
    <property type="match status" value="1"/>
</dbReference>
<dbReference type="Pfam" id="PF25873">
    <property type="entry name" value="WHD_MalT"/>
    <property type="match status" value="1"/>
</dbReference>
<dbReference type="InterPro" id="IPR059106">
    <property type="entry name" value="WHD_MalT"/>
</dbReference>
<dbReference type="GO" id="GO:0006355">
    <property type="term" value="P:regulation of DNA-templated transcription"/>
    <property type="evidence" value="ECO:0007669"/>
    <property type="project" value="InterPro"/>
</dbReference>
<proteinExistence type="predicted"/>
<reference evidence="5 6" key="1">
    <citation type="submission" date="2014-12" db="EMBL/GenBank/DDBJ databases">
        <title>Complete genome sequence of Streptomyces vietnamensis strain GIMV4.0001, a genetic manipulable producer of the benzoisochromanequinone antibiotic granaticin.</title>
        <authorList>
            <person name="Deng M.R."/>
            <person name="Guo J."/>
            <person name="Ma L.Y."/>
            <person name="Feng G.D."/>
            <person name="Mo C.Y."/>
            <person name="Zhu H.H."/>
        </authorList>
    </citation>
    <scope>NUCLEOTIDE SEQUENCE [LARGE SCALE GENOMIC DNA]</scope>
    <source>
        <strain evidence="6">GIMV4.0001</strain>
    </source>
</reference>
<dbReference type="Pfam" id="PF00196">
    <property type="entry name" value="GerE"/>
    <property type="match status" value="1"/>
</dbReference>
<dbReference type="Gene3D" id="1.10.10.10">
    <property type="entry name" value="Winged helix-like DNA-binding domain superfamily/Winged helix DNA-binding domain"/>
    <property type="match status" value="1"/>
</dbReference>
<dbReference type="SMART" id="SM00421">
    <property type="entry name" value="HTH_LUXR"/>
    <property type="match status" value="1"/>
</dbReference>
<dbReference type="InterPro" id="IPR003593">
    <property type="entry name" value="AAA+_ATPase"/>
</dbReference>
<dbReference type="Pfam" id="PF13191">
    <property type="entry name" value="AAA_16"/>
    <property type="match status" value="1"/>
</dbReference>
<dbReference type="InterPro" id="IPR000792">
    <property type="entry name" value="Tscrpt_reg_LuxR_C"/>
</dbReference>
<name>A0A0B5IIA8_9ACTN</name>
<dbReference type="STRING" id="362257.SVTN_00765"/>
<evidence type="ECO:0000313" key="6">
    <source>
        <dbReference type="Proteomes" id="UP000031774"/>
    </source>
</evidence>
<dbReference type="HOGENOM" id="CLU_006325_2_0_11"/>
<gene>
    <name evidence="5" type="ORF">SVTN_00765</name>
</gene>
<dbReference type="SUPFAM" id="SSF46894">
    <property type="entry name" value="C-terminal effector domain of the bipartite response regulators"/>
    <property type="match status" value="1"/>
</dbReference>
<protein>
    <submittedName>
        <fullName evidence="5">LuxR family transcriptional regulator</fullName>
    </submittedName>
</protein>
<dbReference type="PROSITE" id="PS50043">
    <property type="entry name" value="HTH_LUXR_2"/>
    <property type="match status" value="1"/>
</dbReference>
<dbReference type="Proteomes" id="UP000031774">
    <property type="component" value="Chromosome"/>
</dbReference>
<keyword evidence="1" id="KW-0805">Transcription regulation</keyword>
<dbReference type="InterPro" id="IPR036388">
    <property type="entry name" value="WH-like_DNA-bd_sf"/>
</dbReference>
<organism evidence="5 6">
    <name type="scientific">Streptomyces vietnamensis</name>
    <dbReference type="NCBI Taxonomy" id="362257"/>
    <lineage>
        <taxon>Bacteria</taxon>
        <taxon>Bacillati</taxon>
        <taxon>Actinomycetota</taxon>
        <taxon>Actinomycetes</taxon>
        <taxon>Kitasatosporales</taxon>
        <taxon>Streptomycetaceae</taxon>
        <taxon>Streptomyces</taxon>
    </lineage>
</organism>
<dbReference type="Gene3D" id="1.25.40.10">
    <property type="entry name" value="Tetratricopeptide repeat domain"/>
    <property type="match status" value="1"/>
</dbReference>
<dbReference type="Gene3D" id="3.40.50.300">
    <property type="entry name" value="P-loop containing nucleotide triphosphate hydrolases"/>
    <property type="match status" value="1"/>
</dbReference>
<accession>A0A0B5IIA8</accession>
<dbReference type="GO" id="GO:0003677">
    <property type="term" value="F:DNA binding"/>
    <property type="evidence" value="ECO:0007669"/>
    <property type="project" value="UniProtKB-KW"/>
</dbReference>
<dbReference type="AlphaFoldDB" id="A0A0B5IIA8"/>
<dbReference type="InterPro" id="IPR016032">
    <property type="entry name" value="Sig_transdc_resp-reg_C-effctor"/>
</dbReference>
<evidence type="ECO:0000259" key="4">
    <source>
        <dbReference type="PROSITE" id="PS50043"/>
    </source>
</evidence>
<sequence length="868" mass="93549">MDRRDLVFALDRAAEKQVTLISAPAGSGKTSLLRAWADRTGPPDRRIAFLSVRPGQNEAQLFWLALLDAVRATSGADGEPQAVTPGFSPGALVEEVRSELAVSRGPFFLVIDDLHELTADDATEQLADLLTSLPPSVHAIVATRRDPPLRLHKLRLAGELAEIRAAALRFTEDETRELLVAAGIALPDHVAGMLHQRTEGWAAGLRLAVLSLAGHPDPERFVAEFSGSHRTVADYLMAEMLERQPADVQRLLLRTSLLDRVNGELADLLTGATGSERILLDLEDANAFVVSLDPGRTWFRCHRLFGDLLRLELRRTSPQDVPKLHRLAGDWFAEHGQTAEAVRHLQAAGDWSGAACLLADHAVSLTLDGQAATVAALLSAFPTRTGEESPELALVHGIADLSQSRLGEAQAHLEIARSYAASAPPERRHRLRTAVASLELLLARLQGDFDAVFERSGALPSSACGRSHAEVALSGDLRALALLDLGVAEAWSLRLADSERHLQEGAALARDIGRPYLEVACTAHLGFASGFRSFALVRQRCEEAVALAARYGWDAEPVIAPAQAALAWTLICTGEFEDAERWLDRARNATSAEGEPGVRLLVRLVSALLLAARGQHRQALAELAAAEQVQAHMVGRHGLSPRVAGWKMTVQARLGMVDRARTALGGLDGRKAAAGEIRTAAASIRLAERDPAGARAELRTVFDGTAPVISHLTRIEAHLLEALACRDLNDDPAAYAAVEHALDLAEPDRLVLPFAMTGAWELLEALPQAKTSHAALVSDILDATRGSARARTARPRRGPAEELSPSELRVLRYLPTNLTRPEIAGELSVSINTVSTHVRRIYSKLGAGDRSSAVRRGRELGLLSSGRQ</sequence>
<dbReference type="InterPro" id="IPR011990">
    <property type="entry name" value="TPR-like_helical_dom_sf"/>
</dbReference>
<dbReference type="InterPro" id="IPR027417">
    <property type="entry name" value="P-loop_NTPase"/>
</dbReference>
<dbReference type="KEGG" id="svt:SVTN_00765"/>
<evidence type="ECO:0000313" key="5">
    <source>
        <dbReference type="EMBL" id="AJF69423.1"/>
    </source>
</evidence>
<keyword evidence="6" id="KW-1185">Reference proteome</keyword>
<dbReference type="InterPro" id="IPR041664">
    <property type="entry name" value="AAA_16"/>
</dbReference>
<keyword evidence="3" id="KW-0804">Transcription</keyword>
<dbReference type="SMART" id="SM00382">
    <property type="entry name" value="AAA"/>
    <property type="match status" value="1"/>
</dbReference>